<evidence type="ECO:0000256" key="9">
    <source>
        <dbReference type="ARBA" id="ARBA00023211"/>
    </source>
</evidence>
<feature type="domain" description="Pyruvate carboxyltransferase" evidence="14">
    <location>
        <begin position="25"/>
        <end position="287"/>
    </location>
</feature>
<evidence type="ECO:0000256" key="6">
    <source>
        <dbReference type="ARBA" id="ARBA00022605"/>
    </source>
</evidence>
<keyword evidence="6" id="KW-0028">Amino-acid biosynthesis</keyword>
<dbReference type="Pfam" id="PF22617">
    <property type="entry name" value="HCS_D2"/>
    <property type="match status" value="1"/>
</dbReference>
<evidence type="ECO:0000313" key="15">
    <source>
        <dbReference type="EMBL" id="MCU6793474.1"/>
    </source>
</evidence>
<dbReference type="InterPro" id="IPR013785">
    <property type="entry name" value="Aldolase_TIM"/>
</dbReference>
<evidence type="ECO:0000256" key="7">
    <source>
        <dbReference type="ARBA" id="ARBA00022679"/>
    </source>
</evidence>
<evidence type="ECO:0000313" key="16">
    <source>
        <dbReference type="Proteomes" id="UP001652445"/>
    </source>
</evidence>
<accession>A0ABT2UFQ5</accession>
<dbReference type="PROSITE" id="PS50991">
    <property type="entry name" value="PYR_CT"/>
    <property type="match status" value="1"/>
</dbReference>
<dbReference type="InterPro" id="IPR036230">
    <property type="entry name" value="LeuA_allosteric_dom_sf"/>
</dbReference>
<dbReference type="PROSITE" id="PS00815">
    <property type="entry name" value="AIPM_HOMOCIT_SYNTH_1"/>
    <property type="match status" value="1"/>
</dbReference>
<keyword evidence="5" id="KW-0432">Leucine biosynthesis</keyword>
<evidence type="ECO:0000256" key="3">
    <source>
        <dbReference type="ARBA" id="ARBA00012973"/>
    </source>
</evidence>
<keyword evidence="10" id="KW-0100">Branched-chain amino acid biosynthesis</keyword>
<dbReference type="GO" id="GO:0003852">
    <property type="term" value="F:2-isopropylmalate synthase activity"/>
    <property type="evidence" value="ECO:0007669"/>
    <property type="project" value="UniProtKB-EC"/>
</dbReference>
<comment type="similarity">
    <text evidence="2">Belongs to the alpha-IPM synthase/homocitrate synthase family. LeuA type 1 subfamily.</text>
</comment>
<dbReference type="NCBIfam" id="NF002086">
    <property type="entry name" value="PRK00915.1-3"/>
    <property type="match status" value="1"/>
</dbReference>
<evidence type="ECO:0000256" key="8">
    <source>
        <dbReference type="ARBA" id="ARBA00022723"/>
    </source>
</evidence>
<dbReference type="Pfam" id="PF00682">
    <property type="entry name" value="HMGL-like"/>
    <property type="match status" value="1"/>
</dbReference>
<dbReference type="Gene3D" id="3.20.20.70">
    <property type="entry name" value="Aldolase class I"/>
    <property type="match status" value="1"/>
</dbReference>
<dbReference type="SUPFAM" id="SSF51569">
    <property type="entry name" value="Aldolase"/>
    <property type="match status" value="1"/>
</dbReference>
<evidence type="ECO:0000256" key="13">
    <source>
        <dbReference type="SAM" id="MobiDB-lite"/>
    </source>
</evidence>
<feature type="region of interest" description="Disordered" evidence="13">
    <location>
        <begin position="1"/>
        <end position="21"/>
    </location>
</feature>
<dbReference type="RefSeq" id="WP_262684746.1">
    <property type="nucleotide sequence ID" value="NZ_JAOQIO010000052.1"/>
</dbReference>
<dbReference type="Proteomes" id="UP001652445">
    <property type="component" value="Unassembled WGS sequence"/>
</dbReference>
<dbReference type="InterPro" id="IPR054691">
    <property type="entry name" value="LeuA/HCS_post-cat"/>
</dbReference>
<keyword evidence="7 12" id="KW-0808">Transferase</keyword>
<evidence type="ECO:0000256" key="4">
    <source>
        <dbReference type="ARBA" id="ARBA00018198"/>
    </source>
</evidence>
<dbReference type="Gene3D" id="3.30.160.270">
    <property type="match status" value="1"/>
</dbReference>
<keyword evidence="15" id="KW-0012">Acyltransferase</keyword>
<reference evidence="15 16" key="1">
    <citation type="submission" date="2022-09" db="EMBL/GenBank/DDBJ databases">
        <authorList>
            <person name="Han X.L."/>
            <person name="Wang Q."/>
            <person name="Lu T."/>
        </authorList>
    </citation>
    <scope>NUCLEOTIDE SEQUENCE [LARGE SCALE GENOMIC DNA]</scope>
    <source>
        <strain evidence="15 16">WQ 127069</strain>
    </source>
</reference>
<dbReference type="NCBIfam" id="TIGR00973">
    <property type="entry name" value="leuA_bact"/>
    <property type="match status" value="1"/>
</dbReference>
<protein>
    <recommendedName>
        <fullName evidence="4 11">2-isopropylmalate synthase</fullName>
        <ecNumber evidence="3 11">2.3.3.13</ecNumber>
    </recommendedName>
</protein>
<dbReference type="SUPFAM" id="SSF110921">
    <property type="entry name" value="2-isopropylmalate synthase LeuA, allosteric (dimerisation) domain"/>
    <property type="match status" value="1"/>
</dbReference>
<gene>
    <name evidence="15" type="ORF">OB236_15310</name>
</gene>
<dbReference type="SMART" id="SM00917">
    <property type="entry name" value="LeuA_dimer"/>
    <property type="match status" value="1"/>
</dbReference>
<dbReference type="PANTHER" id="PTHR10277:SF9">
    <property type="entry name" value="2-ISOPROPYLMALATE SYNTHASE 1, CHLOROPLASTIC-RELATED"/>
    <property type="match status" value="1"/>
</dbReference>
<dbReference type="Pfam" id="PF08502">
    <property type="entry name" value="LeuA_dimer"/>
    <property type="match status" value="1"/>
</dbReference>
<dbReference type="InterPro" id="IPR005671">
    <property type="entry name" value="LeuA_bact_synth"/>
</dbReference>
<keyword evidence="16" id="KW-1185">Reference proteome</keyword>
<dbReference type="InterPro" id="IPR013709">
    <property type="entry name" value="2-isopropylmalate_synth_dimer"/>
</dbReference>
<sequence>MTTQNNETNQKAQQAGQESSSFKRVRIFDTTLRDGEQAPGATLHPEQKIVIAKQLAMLGVDVIEPGFPISSPGDFMAVQRISQEIHGVEICGFARSVKEDIDSAIRATEAAERRRLHMFLSSSDIHLDFQLRKSRQQVIDIARSMVAYAKQFVERIEFSPMDATRTGDEFLFEIIEAAIEEGATIINIPDTVGYAMPEEYGAMFTRVMNHVRGGKQVEYSAHCHNDLGLAVANSLAAIRAGVTQVEVTVNGVGERAGNCSLEELVMAIETRKGALGVETGIRTEHIYATSQMVSRAMSFPIAFNKPIVGRNAFQHEAGIHQDGLLKNRNTYEIMDPEKLGVPRSMIILGKHSGRHAIKHRVSQFGVELTSEQMESLYVQFKELADRQKVVQDHQLLELIGHTVNEVLEPYTLVQAQVLTGTEGHRMSSCIIKDNRLGKELVCSGTGDGAVEALVAGIKQALPLDVQFTDLELYSLSSGEQANGEAIVTVSVEGNHYRGVSVHQDVLMAVAQAFMAACNQAIREHQINEAAQDAFSSEDVEITIP</sequence>
<evidence type="ECO:0000256" key="1">
    <source>
        <dbReference type="ARBA" id="ARBA00004689"/>
    </source>
</evidence>
<comment type="pathway">
    <text evidence="1">Amino-acid biosynthesis; L-leucine biosynthesis; L-leucine from 3-methyl-2-oxobutanoate: step 1/4.</text>
</comment>
<dbReference type="EMBL" id="JAOQIO010000052">
    <property type="protein sequence ID" value="MCU6793474.1"/>
    <property type="molecule type" value="Genomic_DNA"/>
</dbReference>
<comment type="caution">
    <text evidence="15">The sequence shown here is derived from an EMBL/GenBank/DDBJ whole genome shotgun (WGS) entry which is preliminary data.</text>
</comment>
<evidence type="ECO:0000256" key="10">
    <source>
        <dbReference type="ARBA" id="ARBA00023304"/>
    </source>
</evidence>
<dbReference type="CDD" id="cd07940">
    <property type="entry name" value="DRE_TIM_IPMS"/>
    <property type="match status" value="1"/>
</dbReference>
<evidence type="ECO:0000256" key="12">
    <source>
        <dbReference type="RuleBase" id="RU003523"/>
    </source>
</evidence>
<dbReference type="PANTHER" id="PTHR10277">
    <property type="entry name" value="HOMOCITRATE SYNTHASE-RELATED"/>
    <property type="match status" value="1"/>
</dbReference>
<evidence type="ECO:0000259" key="14">
    <source>
        <dbReference type="PROSITE" id="PS50991"/>
    </source>
</evidence>
<keyword evidence="8" id="KW-0479">Metal-binding</keyword>
<evidence type="ECO:0000256" key="11">
    <source>
        <dbReference type="NCBIfam" id="TIGR00973"/>
    </source>
</evidence>
<evidence type="ECO:0000256" key="5">
    <source>
        <dbReference type="ARBA" id="ARBA00022430"/>
    </source>
</evidence>
<evidence type="ECO:0000256" key="2">
    <source>
        <dbReference type="ARBA" id="ARBA00009396"/>
    </source>
</evidence>
<dbReference type="InterPro" id="IPR050073">
    <property type="entry name" value="2-IPM_HCS-like"/>
</dbReference>
<dbReference type="InterPro" id="IPR002034">
    <property type="entry name" value="AIPM/Hcit_synth_CS"/>
</dbReference>
<keyword evidence="9" id="KW-0464">Manganese</keyword>
<dbReference type="EC" id="2.3.3.13" evidence="3 11"/>
<proteinExistence type="inferred from homology"/>
<dbReference type="Gene3D" id="1.10.238.260">
    <property type="match status" value="1"/>
</dbReference>
<name>A0ABT2UFQ5_9BACL</name>
<organism evidence="15 16">
    <name type="scientific">Paenibacillus baimaensis</name>
    <dbReference type="NCBI Taxonomy" id="2982185"/>
    <lineage>
        <taxon>Bacteria</taxon>
        <taxon>Bacillati</taxon>
        <taxon>Bacillota</taxon>
        <taxon>Bacilli</taxon>
        <taxon>Bacillales</taxon>
        <taxon>Paenibacillaceae</taxon>
        <taxon>Paenibacillus</taxon>
    </lineage>
</organism>
<dbReference type="InterPro" id="IPR000891">
    <property type="entry name" value="PYR_CT"/>
</dbReference>